<dbReference type="AlphaFoldDB" id="A0AAD5K5R2"/>
<keyword evidence="1" id="KW-0472">Membrane</keyword>
<accession>A0AAD5K5R2</accession>
<gene>
    <name evidence="2" type="ORF">BDA99DRAFT_324833</name>
</gene>
<evidence type="ECO:0000256" key="1">
    <source>
        <dbReference type="SAM" id="Phobius"/>
    </source>
</evidence>
<feature type="transmembrane region" description="Helical" evidence="1">
    <location>
        <begin position="95"/>
        <end position="118"/>
    </location>
</feature>
<dbReference type="EMBL" id="JAIXMP010000007">
    <property type="protein sequence ID" value="KAI9270613.1"/>
    <property type="molecule type" value="Genomic_DNA"/>
</dbReference>
<evidence type="ECO:0000313" key="2">
    <source>
        <dbReference type="EMBL" id="KAI9270613.1"/>
    </source>
</evidence>
<comment type="caution">
    <text evidence="2">The sequence shown here is derived from an EMBL/GenBank/DDBJ whole genome shotgun (WGS) entry which is preliminary data.</text>
</comment>
<protein>
    <submittedName>
        <fullName evidence="2">Uncharacterized protein</fullName>
    </submittedName>
</protein>
<keyword evidence="1" id="KW-1133">Transmembrane helix</keyword>
<keyword evidence="3" id="KW-1185">Reference proteome</keyword>
<evidence type="ECO:0000313" key="3">
    <source>
        <dbReference type="Proteomes" id="UP001209540"/>
    </source>
</evidence>
<name>A0AAD5K5R2_9FUNG</name>
<proteinExistence type="predicted"/>
<feature type="transmembrane region" description="Helical" evidence="1">
    <location>
        <begin position="48"/>
        <end position="66"/>
    </location>
</feature>
<keyword evidence="1" id="KW-0812">Transmembrane</keyword>
<reference evidence="2" key="2">
    <citation type="submission" date="2023-02" db="EMBL/GenBank/DDBJ databases">
        <authorList>
            <consortium name="DOE Joint Genome Institute"/>
            <person name="Mondo S.J."/>
            <person name="Chang Y."/>
            <person name="Wang Y."/>
            <person name="Ahrendt S."/>
            <person name="Andreopoulos W."/>
            <person name="Barry K."/>
            <person name="Beard J."/>
            <person name="Benny G.L."/>
            <person name="Blankenship S."/>
            <person name="Bonito G."/>
            <person name="Cuomo C."/>
            <person name="Desiro A."/>
            <person name="Gervers K.A."/>
            <person name="Hundley H."/>
            <person name="Kuo A."/>
            <person name="LaButti K."/>
            <person name="Lang B.F."/>
            <person name="Lipzen A."/>
            <person name="O'Donnell K."/>
            <person name="Pangilinan J."/>
            <person name="Reynolds N."/>
            <person name="Sandor L."/>
            <person name="Smith M.W."/>
            <person name="Tsang A."/>
            <person name="Grigoriev I.V."/>
            <person name="Stajich J.E."/>
            <person name="Spatafora J.W."/>
        </authorList>
    </citation>
    <scope>NUCLEOTIDE SEQUENCE</scope>
    <source>
        <strain evidence="2">RSA 2281</strain>
    </source>
</reference>
<organism evidence="2 3">
    <name type="scientific">Phascolomyces articulosus</name>
    <dbReference type="NCBI Taxonomy" id="60185"/>
    <lineage>
        <taxon>Eukaryota</taxon>
        <taxon>Fungi</taxon>
        <taxon>Fungi incertae sedis</taxon>
        <taxon>Mucoromycota</taxon>
        <taxon>Mucoromycotina</taxon>
        <taxon>Mucoromycetes</taxon>
        <taxon>Mucorales</taxon>
        <taxon>Lichtheimiaceae</taxon>
        <taxon>Phascolomyces</taxon>
    </lineage>
</organism>
<sequence length="140" mass="16450">MKRSWEGFISIYQRVEDFYLMRISNIIVLLKALWRRFFYLFLLPTPSLPFPGYGIFISLSFVVLDTKKKKKKKTNKQTILDTTRKSSKKYRTIQFVSRLVSLLLVDLTFQIKAIHFIYQRGKGMNEKIIMSLEGGNGSII</sequence>
<reference evidence="2" key="1">
    <citation type="journal article" date="2022" name="IScience">
        <title>Evolution of zygomycete secretomes and the origins of terrestrial fungal ecologies.</title>
        <authorList>
            <person name="Chang Y."/>
            <person name="Wang Y."/>
            <person name="Mondo S."/>
            <person name="Ahrendt S."/>
            <person name="Andreopoulos W."/>
            <person name="Barry K."/>
            <person name="Beard J."/>
            <person name="Benny G.L."/>
            <person name="Blankenship S."/>
            <person name="Bonito G."/>
            <person name="Cuomo C."/>
            <person name="Desiro A."/>
            <person name="Gervers K.A."/>
            <person name="Hundley H."/>
            <person name="Kuo A."/>
            <person name="LaButti K."/>
            <person name="Lang B.F."/>
            <person name="Lipzen A."/>
            <person name="O'Donnell K."/>
            <person name="Pangilinan J."/>
            <person name="Reynolds N."/>
            <person name="Sandor L."/>
            <person name="Smith M.E."/>
            <person name="Tsang A."/>
            <person name="Grigoriev I.V."/>
            <person name="Stajich J.E."/>
            <person name="Spatafora J.W."/>
        </authorList>
    </citation>
    <scope>NUCLEOTIDE SEQUENCE</scope>
    <source>
        <strain evidence="2">RSA 2281</strain>
    </source>
</reference>
<dbReference type="Proteomes" id="UP001209540">
    <property type="component" value="Unassembled WGS sequence"/>
</dbReference>